<evidence type="ECO:0000256" key="1">
    <source>
        <dbReference type="SAM" id="MobiDB-lite"/>
    </source>
</evidence>
<feature type="compositionally biased region" description="Polar residues" evidence="1">
    <location>
        <begin position="70"/>
        <end position="82"/>
    </location>
</feature>
<feature type="region of interest" description="Disordered" evidence="1">
    <location>
        <begin position="70"/>
        <end position="95"/>
    </location>
</feature>
<evidence type="ECO:0000313" key="2">
    <source>
        <dbReference type="EMBL" id="GIY38521.1"/>
    </source>
</evidence>
<reference evidence="2 3" key="1">
    <citation type="submission" date="2021-06" db="EMBL/GenBank/DDBJ databases">
        <title>Caerostris extrusa draft genome.</title>
        <authorList>
            <person name="Kono N."/>
            <person name="Arakawa K."/>
        </authorList>
    </citation>
    <scope>NUCLEOTIDE SEQUENCE [LARGE SCALE GENOMIC DNA]</scope>
</reference>
<dbReference type="EMBL" id="BPLR01010314">
    <property type="protein sequence ID" value="GIY38521.1"/>
    <property type="molecule type" value="Genomic_DNA"/>
</dbReference>
<gene>
    <name evidence="2" type="ORF">CEXT_272291</name>
</gene>
<dbReference type="AlphaFoldDB" id="A0AAV4SZC8"/>
<comment type="caution">
    <text evidence="2">The sequence shown here is derived from an EMBL/GenBank/DDBJ whole genome shotgun (WGS) entry which is preliminary data.</text>
</comment>
<evidence type="ECO:0000313" key="3">
    <source>
        <dbReference type="Proteomes" id="UP001054945"/>
    </source>
</evidence>
<accession>A0AAV4SZC8</accession>
<organism evidence="2 3">
    <name type="scientific">Caerostris extrusa</name>
    <name type="common">Bark spider</name>
    <name type="synonym">Caerostris bankana</name>
    <dbReference type="NCBI Taxonomy" id="172846"/>
    <lineage>
        <taxon>Eukaryota</taxon>
        <taxon>Metazoa</taxon>
        <taxon>Ecdysozoa</taxon>
        <taxon>Arthropoda</taxon>
        <taxon>Chelicerata</taxon>
        <taxon>Arachnida</taxon>
        <taxon>Araneae</taxon>
        <taxon>Araneomorphae</taxon>
        <taxon>Entelegynae</taxon>
        <taxon>Araneoidea</taxon>
        <taxon>Araneidae</taxon>
        <taxon>Caerostris</taxon>
    </lineage>
</organism>
<sequence length="95" mass="10893">MNQKSLIYKKPLKDLRESAQGILDESLSAYRNPDSLNGYPHKVPDDSKYGDNNFHLTDRNLRPVYKKSSITRNISPVENSRVSPPKTVEKSPFPY</sequence>
<proteinExistence type="predicted"/>
<name>A0AAV4SZC8_CAEEX</name>
<feature type="region of interest" description="Disordered" evidence="1">
    <location>
        <begin position="29"/>
        <end position="56"/>
    </location>
</feature>
<dbReference type="Proteomes" id="UP001054945">
    <property type="component" value="Unassembled WGS sequence"/>
</dbReference>
<keyword evidence="3" id="KW-1185">Reference proteome</keyword>
<protein>
    <submittedName>
        <fullName evidence="2">Uncharacterized protein</fullName>
    </submittedName>
</protein>